<keyword evidence="3" id="KW-1185">Reference proteome</keyword>
<evidence type="ECO:0000313" key="2">
    <source>
        <dbReference type="EMBL" id="KXB72860.1"/>
    </source>
</evidence>
<dbReference type="Gene3D" id="3.10.620.30">
    <property type="match status" value="1"/>
</dbReference>
<feature type="domain" description="Transglutaminase-like" evidence="1">
    <location>
        <begin position="183"/>
        <end position="242"/>
    </location>
</feature>
<dbReference type="EMBL" id="LSDK01000152">
    <property type="protein sequence ID" value="KXB72860.1"/>
    <property type="molecule type" value="Genomic_DNA"/>
</dbReference>
<proteinExistence type="predicted"/>
<organism evidence="2 3">
    <name type="scientific">Porphyromonas somerae</name>
    <dbReference type="NCBI Taxonomy" id="322095"/>
    <lineage>
        <taxon>Bacteria</taxon>
        <taxon>Pseudomonadati</taxon>
        <taxon>Bacteroidota</taxon>
        <taxon>Bacteroidia</taxon>
        <taxon>Bacteroidales</taxon>
        <taxon>Porphyromonadaceae</taxon>
        <taxon>Porphyromonas</taxon>
    </lineage>
</organism>
<sequence length="911" mass="102177">MNSRIITLSLALGLLGGITELSALPQKPTRKVQTSRPAASKLQQDFLAKQKAFPKGDFFRIFKQQMTPEERDAMTFLYAYMPTNDLIDRDGDFYLENVRASLRARKELPWGKSIPEREWKHFVLPIRVNNEALDASRMVFFDALKDRVKGLSLHDAVLEVNHWCHEHVVYTPSDSRTSSPLATIRSAYGRCGEESTLLVAALRAVGIPARQVYTPRWAHTDDNHAWVEAWVDGKWLFLGACEPEPVLNLAWFNAPVSRAMLVHTKAFGRYDGPEEVIGNTPTYTEINVIDNYAHVGKVSVQVTDATGRPLAGVPVSFRVYNYGEFYTVATKVSDAAGRVSLTAGQGDMLVYASKPEGTSYRFGMQKVTFGTDKQVRLQLKYRPGDRINEDLLITPPREDAKYPNVTDAQRTENNRRMAVEDSIRGQYVASFVGKQLEGLDARGNWKTLHEFVEGSKDQEQAKALLRVISAKDRRDIPLEVLRDHLDNTKPLPQFAANKELAMSYIYNPRVANEPLVPYKKYFAEAVPQELQSKFRSSLEALRQWCIATIQIDNSYNPLTYPIEPIGVWKSQKADTHSRNIFFVSLARAMGWPAQIDGVTGKVQVYEKDGWHDVILDKGLPQTAAKQGTLRLSYKDNGIIDNPKYYYQFTISKFDDKGQTRLLAYDEGDNGLEQGTSWAKTFKDGAPMDAGYYLLVTGSRLASGSVLVNMRTFEIKAGQTTDEELLMRRDTTAVAVLGSFNAENLYTYYGEAKDLTKTEQFAAPAGKEQSILTTTGRGYYILGVLGAGEEPTNHALKDIIAEREVFEHWGRSLVLLFKDKTSQSRYRPEDFAGLPKGTVFGLDDKGTILSELVTNMKLRAGNLPVFVIADTFNRVVFVSQGYTIGLGRQIRQVITALEKEQCTAPTQTCTAP</sequence>
<dbReference type="AlphaFoldDB" id="A0A134AYV0"/>
<dbReference type="PANTHER" id="PTHR35532">
    <property type="entry name" value="SIMILAR TO POLYHYDROXYALKANOATE DEPOLYMERASE"/>
    <property type="match status" value="1"/>
</dbReference>
<dbReference type="Proteomes" id="UP000070224">
    <property type="component" value="Unassembled WGS sequence"/>
</dbReference>
<dbReference type="RefSeq" id="WP_060936168.1">
    <property type="nucleotide sequence ID" value="NZ_KQ960466.1"/>
</dbReference>
<name>A0A134AYV0_9PORP</name>
<gene>
    <name evidence="2" type="ORF">HMPREF3185_02175</name>
</gene>
<dbReference type="OrthoDB" id="9787782at2"/>
<dbReference type="STRING" id="322095.HMPREF3185_02175"/>
<dbReference type="Gene3D" id="2.60.40.1120">
    <property type="entry name" value="Carboxypeptidase-like, regulatory domain"/>
    <property type="match status" value="1"/>
</dbReference>
<evidence type="ECO:0000313" key="3">
    <source>
        <dbReference type="Proteomes" id="UP000070224"/>
    </source>
</evidence>
<dbReference type="SUPFAM" id="SSF49464">
    <property type="entry name" value="Carboxypeptidase regulatory domain-like"/>
    <property type="match status" value="1"/>
</dbReference>
<protein>
    <submittedName>
        <fullName evidence="2">Transglutaminase-like protein</fullName>
    </submittedName>
</protein>
<evidence type="ECO:0000259" key="1">
    <source>
        <dbReference type="SMART" id="SM00460"/>
    </source>
</evidence>
<dbReference type="SUPFAM" id="SSF54001">
    <property type="entry name" value="Cysteine proteinases"/>
    <property type="match status" value="1"/>
</dbReference>
<reference evidence="3" key="1">
    <citation type="submission" date="2016-01" db="EMBL/GenBank/DDBJ databases">
        <authorList>
            <person name="Mitreva M."/>
            <person name="Pepin K.H."/>
            <person name="Mihindukulasuriya K.A."/>
            <person name="Fulton R."/>
            <person name="Fronick C."/>
            <person name="O'Laughlin M."/>
            <person name="Miner T."/>
            <person name="Herter B."/>
            <person name="Rosa B.A."/>
            <person name="Cordes M."/>
            <person name="Tomlinson C."/>
            <person name="Wollam A."/>
            <person name="Palsikar V.B."/>
            <person name="Mardis E.R."/>
            <person name="Wilson R.K."/>
        </authorList>
    </citation>
    <scope>NUCLEOTIDE SEQUENCE [LARGE SCALE GENOMIC DNA]</scope>
    <source>
        <strain evidence="3">KA00683</strain>
    </source>
</reference>
<accession>A0A134AYV0</accession>
<dbReference type="InterPro" id="IPR008969">
    <property type="entry name" value="CarboxyPept-like_regulatory"/>
</dbReference>
<dbReference type="PATRIC" id="fig|322095.3.peg.2153"/>
<dbReference type="Pfam" id="PF01841">
    <property type="entry name" value="Transglut_core"/>
    <property type="match status" value="1"/>
</dbReference>
<dbReference type="SMART" id="SM00460">
    <property type="entry name" value="TGc"/>
    <property type="match status" value="1"/>
</dbReference>
<dbReference type="InterPro" id="IPR038765">
    <property type="entry name" value="Papain-like_cys_pep_sf"/>
</dbReference>
<dbReference type="InterPro" id="IPR002931">
    <property type="entry name" value="Transglutaminase-like"/>
</dbReference>
<dbReference type="PANTHER" id="PTHR35532:SF5">
    <property type="entry name" value="CARBOHYDRATE-BINDING DOMAIN-CONTAINING PROTEIN"/>
    <property type="match status" value="1"/>
</dbReference>
<comment type="caution">
    <text evidence="2">The sequence shown here is derived from an EMBL/GenBank/DDBJ whole genome shotgun (WGS) entry which is preliminary data.</text>
</comment>